<feature type="signal peptide" evidence="7">
    <location>
        <begin position="1"/>
        <end position="19"/>
    </location>
</feature>
<evidence type="ECO:0000256" key="2">
    <source>
        <dbReference type="ARBA" id="ARBA00022723"/>
    </source>
</evidence>
<organism evidence="8 9">
    <name type="scientific">Marinirhabdus gelatinilytica</name>
    <dbReference type="NCBI Taxonomy" id="1703343"/>
    <lineage>
        <taxon>Bacteria</taxon>
        <taxon>Pseudomonadati</taxon>
        <taxon>Bacteroidota</taxon>
        <taxon>Flavobacteriia</taxon>
        <taxon>Flavobacteriales</taxon>
        <taxon>Flavobacteriaceae</taxon>
    </lineage>
</organism>
<dbReference type="PANTHER" id="PTHR33146">
    <property type="entry name" value="ENDONUCLEASE 4"/>
    <property type="match status" value="1"/>
</dbReference>
<dbReference type="GO" id="GO:0006308">
    <property type="term" value="P:DNA catabolic process"/>
    <property type="evidence" value="ECO:0007669"/>
    <property type="project" value="InterPro"/>
</dbReference>
<comment type="caution">
    <text evidence="8">The sequence shown here is derived from an EMBL/GenBank/DDBJ whole genome shotgun (WGS) entry which is preliminary data.</text>
</comment>
<dbReference type="GO" id="GO:0004519">
    <property type="term" value="F:endonuclease activity"/>
    <property type="evidence" value="ECO:0007669"/>
    <property type="project" value="UniProtKB-KW"/>
</dbReference>
<name>A0A370Q995_9FLAO</name>
<dbReference type="OrthoDB" id="267579at2"/>
<dbReference type="InterPro" id="IPR008947">
    <property type="entry name" value="PLipase_C/P1_nuclease_dom_sf"/>
</dbReference>
<protein>
    <submittedName>
        <fullName evidence="8">S1/P1 nuclease</fullName>
    </submittedName>
</protein>
<evidence type="ECO:0000256" key="4">
    <source>
        <dbReference type="ARBA" id="ARBA00022801"/>
    </source>
</evidence>
<keyword evidence="2" id="KW-0479">Metal-binding</keyword>
<reference evidence="8 9" key="1">
    <citation type="submission" date="2018-07" db="EMBL/GenBank/DDBJ databases">
        <title>Genomic Encyclopedia of Type Strains, Phase IV (KMG-IV): sequencing the most valuable type-strain genomes for metagenomic binning, comparative biology and taxonomic classification.</title>
        <authorList>
            <person name="Goeker M."/>
        </authorList>
    </citation>
    <scope>NUCLEOTIDE SEQUENCE [LARGE SCALE GENOMIC DNA]</scope>
    <source>
        <strain evidence="8 9">DSM 101478</strain>
    </source>
</reference>
<dbReference type="Proteomes" id="UP000255317">
    <property type="component" value="Unassembled WGS sequence"/>
</dbReference>
<dbReference type="AlphaFoldDB" id="A0A370Q995"/>
<dbReference type="Gene3D" id="1.10.575.10">
    <property type="entry name" value="P1 Nuclease"/>
    <property type="match status" value="1"/>
</dbReference>
<accession>A0A370Q995</accession>
<evidence type="ECO:0000256" key="6">
    <source>
        <dbReference type="ARBA" id="ARBA00023180"/>
    </source>
</evidence>
<evidence type="ECO:0000256" key="5">
    <source>
        <dbReference type="ARBA" id="ARBA00023157"/>
    </source>
</evidence>
<sequence length="259" mass="29691">MKHLFALFFTVFVAFQLSAASEDWGRTGHRVTGKIAEQYLTKKAKKAIEKLLNGESLAFVSTYGDEIRSDNTYQKYGPWHYVNFPFDSSYEASEKSEKGDVYVAINTCIAVLRDKTATNEDKAFHLRMLVHFMGDIHQPLHVGLAADKGGNDFQVRWFNEGTNLHTVWDTKMIESYNMSYTELALNADKLSKNDLLAIRKGTVRDWMYESRALCIDVYNNTEIGEKLGYKYMYDYLDIARKQLQKAGIRLAVVLNDIFG</sequence>
<gene>
    <name evidence="8" type="ORF">C8D94_104283</name>
</gene>
<keyword evidence="1" id="KW-0540">Nuclease</keyword>
<dbReference type="GO" id="GO:0046872">
    <property type="term" value="F:metal ion binding"/>
    <property type="evidence" value="ECO:0007669"/>
    <property type="project" value="UniProtKB-KW"/>
</dbReference>
<keyword evidence="3" id="KW-0255">Endonuclease</keyword>
<dbReference type="RefSeq" id="WP_115124331.1">
    <property type="nucleotide sequence ID" value="NZ_QRAO01000004.1"/>
</dbReference>
<keyword evidence="9" id="KW-1185">Reference proteome</keyword>
<keyword evidence="5" id="KW-1015">Disulfide bond</keyword>
<dbReference type="SUPFAM" id="SSF48537">
    <property type="entry name" value="Phospholipase C/P1 nuclease"/>
    <property type="match status" value="1"/>
</dbReference>
<dbReference type="InterPro" id="IPR003154">
    <property type="entry name" value="S1/P1nuclease"/>
</dbReference>
<keyword evidence="7" id="KW-0732">Signal</keyword>
<evidence type="ECO:0000313" key="9">
    <source>
        <dbReference type="Proteomes" id="UP000255317"/>
    </source>
</evidence>
<evidence type="ECO:0000313" key="8">
    <source>
        <dbReference type="EMBL" id="RDK84899.1"/>
    </source>
</evidence>
<dbReference type="PANTHER" id="PTHR33146:SF26">
    <property type="entry name" value="ENDONUCLEASE 4"/>
    <property type="match status" value="1"/>
</dbReference>
<feature type="chain" id="PRO_5016720095" evidence="7">
    <location>
        <begin position="20"/>
        <end position="259"/>
    </location>
</feature>
<evidence type="ECO:0000256" key="3">
    <source>
        <dbReference type="ARBA" id="ARBA00022759"/>
    </source>
</evidence>
<keyword evidence="6" id="KW-0325">Glycoprotein</keyword>
<keyword evidence="4" id="KW-0378">Hydrolase</keyword>
<dbReference type="GO" id="GO:0003676">
    <property type="term" value="F:nucleic acid binding"/>
    <property type="evidence" value="ECO:0007669"/>
    <property type="project" value="InterPro"/>
</dbReference>
<proteinExistence type="predicted"/>
<dbReference type="CDD" id="cd11010">
    <property type="entry name" value="S1-P1_nuclease"/>
    <property type="match status" value="1"/>
</dbReference>
<evidence type="ECO:0000256" key="1">
    <source>
        <dbReference type="ARBA" id="ARBA00022722"/>
    </source>
</evidence>
<dbReference type="EMBL" id="QRAO01000004">
    <property type="protein sequence ID" value="RDK84899.1"/>
    <property type="molecule type" value="Genomic_DNA"/>
</dbReference>
<dbReference type="Pfam" id="PF02265">
    <property type="entry name" value="S1-P1_nuclease"/>
    <property type="match status" value="1"/>
</dbReference>
<dbReference type="GO" id="GO:0016788">
    <property type="term" value="F:hydrolase activity, acting on ester bonds"/>
    <property type="evidence" value="ECO:0007669"/>
    <property type="project" value="InterPro"/>
</dbReference>
<evidence type="ECO:0000256" key="7">
    <source>
        <dbReference type="SAM" id="SignalP"/>
    </source>
</evidence>